<comment type="caution">
    <text evidence="2">The sequence shown here is derived from an EMBL/GenBank/DDBJ whole genome shotgun (WGS) entry which is preliminary data.</text>
</comment>
<dbReference type="PANTHER" id="PTHR22642">
    <property type="entry name" value="IMIDAZOLONEPROPIONASE"/>
    <property type="match status" value="1"/>
</dbReference>
<proteinExistence type="predicted"/>
<dbReference type="PANTHER" id="PTHR22642:SF2">
    <property type="entry name" value="PROTEIN LONG AFTER FAR-RED 3"/>
    <property type="match status" value="1"/>
</dbReference>
<evidence type="ECO:0000313" key="2">
    <source>
        <dbReference type="EMBL" id="MCZ0689854.1"/>
    </source>
</evidence>
<dbReference type="AlphaFoldDB" id="A0AAJ1GD32"/>
<dbReference type="SUPFAM" id="SSF51556">
    <property type="entry name" value="Metallo-dependent hydrolases"/>
    <property type="match status" value="1"/>
</dbReference>
<organism evidence="2 3">
    <name type="scientific">Mediterraneibacter gnavus</name>
    <name type="common">Ruminococcus gnavus</name>
    <dbReference type="NCBI Taxonomy" id="33038"/>
    <lineage>
        <taxon>Bacteria</taxon>
        <taxon>Bacillati</taxon>
        <taxon>Bacillota</taxon>
        <taxon>Clostridia</taxon>
        <taxon>Lachnospirales</taxon>
        <taxon>Lachnospiraceae</taxon>
        <taxon>Mediterraneibacter</taxon>
    </lineage>
</organism>
<dbReference type="SUPFAM" id="SSF51338">
    <property type="entry name" value="Composite domain of metallo-dependent hydrolases"/>
    <property type="match status" value="1"/>
</dbReference>
<evidence type="ECO:0000259" key="1">
    <source>
        <dbReference type="Pfam" id="PF07969"/>
    </source>
</evidence>
<dbReference type="Gene3D" id="3.10.310.70">
    <property type="match status" value="1"/>
</dbReference>
<reference evidence="2" key="1">
    <citation type="submission" date="2022-11" db="EMBL/GenBank/DDBJ databases">
        <title>Temperate bacteriophages infecting mucin-degrading bacterium Ruminococcus gnavus from the human gut.</title>
        <authorList>
            <person name="Buttimer C."/>
        </authorList>
    </citation>
    <scope>NUCLEOTIDE SEQUENCE</scope>
    <source>
        <strain evidence="2">CCUG 52279</strain>
    </source>
</reference>
<accession>A0AAJ1GD32</accession>
<dbReference type="Proteomes" id="UP001076974">
    <property type="component" value="Unassembled WGS sequence"/>
</dbReference>
<dbReference type="GO" id="GO:0016810">
    <property type="term" value="F:hydrolase activity, acting on carbon-nitrogen (but not peptide) bonds"/>
    <property type="evidence" value="ECO:0007669"/>
    <property type="project" value="InterPro"/>
</dbReference>
<dbReference type="InterPro" id="IPR032466">
    <property type="entry name" value="Metal_Hydrolase"/>
</dbReference>
<dbReference type="Pfam" id="PF07969">
    <property type="entry name" value="Amidohydro_3"/>
    <property type="match status" value="1"/>
</dbReference>
<name>A0AAJ1GD32_MEDGN</name>
<evidence type="ECO:0000313" key="3">
    <source>
        <dbReference type="Proteomes" id="UP001076974"/>
    </source>
</evidence>
<protein>
    <submittedName>
        <fullName evidence="2">Amidohydrolase family protein</fullName>
    </submittedName>
</protein>
<dbReference type="InterPro" id="IPR013108">
    <property type="entry name" value="Amidohydro_3"/>
</dbReference>
<gene>
    <name evidence="2" type="ORF">OZZ16_07975</name>
</gene>
<sequence>MKKEFSMVIVAKHLFDGHRFWKDGGYVCIDEGKIKQMGKGQVTEEVILKSEHVICFDKELVMPGIIDTHTFFSGWAIYHVGAEMSDISTSQDCLQRLREYEEEKGKVNVLLGHGCNLEQLDAEETTRMLNSEYPQQPVVLFTSDRSTCIMNEKAIEIYKFTPTTCYPEKYYRIMQEYLTDQEFIEPELEAYMQMLNSRGVTTVKEMGFDNFFGFTEYLKKLEESKNLNLRIFFMSQPVGEKMNLEYAKQMRNLFRGDKIRFSGFNLMTDGTVASYKADLKEPYEGKEFTCSAPVSYEEIEKDVLAADEQGFRYSLHAQGDGAVSRIADIYQKCQMENGKLVNRHVVTDMEYSDAEDIERLGKIKAGAELYFQIMSLDPGDVIRENITRTIGNERGKNYWNRRKMKDSGMILSGATDLPLMVTSIPESVYYSCGGNLQGGEVFQKENTLKISELLEAWTYGGSWNLGMEEKFGTLEVGQFADIAVFDRVFTEENMQEAKEANVVMTIMDGEIVYQI</sequence>
<dbReference type="EMBL" id="JAPRBD010000007">
    <property type="protein sequence ID" value="MCZ0689854.1"/>
    <property type="molecule type" value="Genomic_DNA"/>
</dbReference>
<dbReference type="RefSeq" id="WP_022037286.1">
    <property type="nucleotide sequence ID" value="NZ_BAABXV010000001.1"/>
</dbReference>
<feature type="domain" description="Amidohydrolase 3" evidence="1">
    <location>
        <begin position="60"/>
        <end position="513"/>
    </location>
</feature>
<dbReference type="Gene3D" id="2.30.40.10">
    <property type="entry name" value="Urease, subunit C, domain 1"/>
    <property type="match status" value="1"/>
</dbReference>
<dbReference type="Gene3D" id="3.20.20.140">
    <property type="entry name" value="Metal-dependent hydrolases"/>
    <property type="match status" value="1"/>
</dbReference>
<dbReference type="InterPro" id="IPR011059">
    <property type="entry name" value="Metal-dep_hydrolase_composite"/>
</dbReference>